<comment type="catalytic activity">
    <reaction evidence="8">
        <text>DNA(n) + a 2'-deoxyribonucleoside 5'-triphosphate = DNA(n+1) + diphosphate</text>
        <dbReference type="Rhea" id="RHEA:22508"/>
        <dbReference type="Rhea" id="RHEA-COMP:17339"/>
        <dbReference type="Rhea" id="RHEA-COMP:17340"/>
        <dbReference type="ChEBI" id="CHEBI:33019"/>
        <dbReference type="ChEBI" id="CHEBI:61560"/>
        <dbReference type="ChEBI" id="CHEBI:173112"/>
        <dbReference type="EC" id="2.7.7.7"/>
    </reaction>
</comment>
<evidence type="ECO:0000313" key="11">
    <source>
        <dbReference type="EMBL" id="HIZ64449.1"/>
    </source>
</evidence>
<evidence type="ECO:0000259" key="9">
    <source>
        <dbReference type="Pfam" id="PF06144"/>
    </source>
</evidence>
<dbReference type="Pfam" id="PF06144">
    <property type="entry name" value="DNA_pol3_delta"/>
    <property type="match status" value="1"/>
</dbReference>
<comment type="similarity">
    <text evidence="7">Belongs to the DNA polymerase HolA subunit family.</text>
</comment>
<dbReference type="Gene3D" id="1.10.8.60">
    <property type="match status" value="1"/>
</dbReference>
<keyword evidence="5" id="KW-0235">DNA replication</keyword>
<evidence type="ECO:0000259" key="10">
    <source>
        <dbReference type="Pfam" id="PF21694"/>
    </source>
</evidence>
<sequence length="325" mass="37905">MKSLQEDIKNQNFKGVYLFFGEEDYLKQQYKGRMKNALCPEEDTMNFSLFQGKKTEPKAVIDLAETMPFFAERRVIFLEDTGFFKNQCQDLPEYMASLPEYLCMVFVESEVDKRSRMYKAVKKYGRAVEFVRQDSSTLMRWVLGILKREGKKITQRDMELFLERTGTDMGNIENELEKLLSYTMGREVITASDIKEVCTMQITNHIFDMLRAVTEKKQKKALDLYYDLLALKEPPMRILFLLARQFNLILQVKELSGEGYDQSATAKRTGLQPFVVRNYMAYARKYGTQELRDMVQECVELETKVKTGQMTDALSVELLLVKFSS</sequence>
<dbReference type="GO" id="GO:0003677">
    <property type="term" value="F:DNA binding"/>
    <property type="evidence" value="ECO:0007669"/>
    <property type="project" value="InterPro"/>
</dbReference>
<keyword evidence="3 11" id="KW-0808">Transferase</keyword>
<dbReference type="EMBL" id="DXBG01000021">
    <property type="protein sequence ID" value="HIZ64449.1"/>
    <property type="molecule type" value="Genomic_DNA"/>
</dbReference>
<keyword evidence="4 11" id="KW-0548">Nucleotidyltransferase</keyword>
<dbReference type="GO" id="GO:0003887">
    <property type="term" value="F:DNA-directed DNA polymerase activity"/>
    <property type="evidence" value="ECO:0007669"/>
    <property type="project" value="UniProtKB-KW"/>
</dbReference>
<dbReference type="InterPro" id="IPR008921">
    <property type="entry name" value="DNA_pol3_clamp-load_cplx_C"/>
</dbReference>
<evidence type="ECO:0000256" key="5">
    <source>
        <dbReference type="ARBA" id="ARBA00022705"/>
    </source>
</evidence>
<keyword evidence="6" id="KW-0239">DNA-directed DNA polymerase</keyword>
<organism evidence="11 12">
    <name type="scientific">Candidatus Blautia pullicola</name>
    <dbReference type="NCBI Taxonomy" id="2838498"/>
    <lineage>
        <taxon>Bacteria</taxon>
        <taxon>Bacillati</taxon>
        <taxon>Bacillota</taxon>
        <taxon>Clostridia</taxon>
        <taxon>Lachnospirales</taxon>
        <taxon>Lachnospiraceae</taxon>
        <taxon>Blautia</taxon>
    </lineage>
</organism>
<feature type="domain" description="DNA polymerase III delta N-terminal" evidence="9">
    <location>
        <begin position="17"/>
        <end position="129"/>
    </location>
</feature>
<dbReference type="AlphaFoldDB" id="A0A9D2JSN3"/>
<dbReference type="EC" id="2.7.7.7" evidence="1"/>
<dbReference type="Gene3D" id="1.20.272.10">
    <property type="match status" value="1"/>
</dbReference>
<dbReference type="InterPro" id="IPR005790">
    <property type="entry name" value="DNA_polIII_delta"/>
</dbReference>
<dbReference type="GO" id="GO:0009360">
    <property type="term" value="C:DNA polymerase III complex"/>
    <property type="evidence" value="ECO:0007669"/>
    <property type="project" value="InterPro"/>
</dbReference>
<reference evidence="11" key="1">
    <citation type="journal article" date="2021" name="PeerJ">
        <title>Extensive microbial diversity within the chicken gut microbiome revealed by metagenomics and culture.</title>
        <authorList>
            <person name="Gilroy R."/>
            <person name="Ravi A."/>
            <person name="Getino M."/>
            <person name="Pursley I."/>
            <person name="Horton D.L."/>
            <person name="Alikhan N.F."/>
            <person name="Baker D."/>
            <person name="Gharbi K."/>
            <person name="Hall N."/>
            <person name="Watson M."/>
            <person name="Adriaenssens E.M."/>
            <person name="Foster-Nyarko E."/>
            <person name="Jarju S."/>
            <person name="Secka A."/>
            <person name="Antonio M."/>
            <person name="Oren A."/>
            <person name="Chaudhuri R.R."/>
            <person name="La Ragione R."/>
            <person name="Hildebrand F."/>
            <person name="Pallen M.J."/>
        </authorList>
    </citation>
    <scope>NUCLEOTIDE SEQUENCE</scope>
    <source>
        <strain evidence="11">1068</strain>
    </source>
</reference>
<dbReference type="NCBIfam" id="TIGR01128">
    <property type="entry name" value="holA"/>
    <property type="match status" value="1"/>
</dbReference>
<dbReference type="InterPro" id="IPR010372">
    <property type="entry name" value="DNA_pol3_delta_N"/>
</dbReference>
<dbReference type="Gene3D" id="3.40.50.300">
    <property type="entry name" value="P-loop containing nucleotide triphosphate hydrolases"/>
    <property type="match status" value="1"/>
</dbReference>
<evidence type="ECO:0000313" key="12">
    <source>
        <dbReference type="Proteomes" id="UP000824056"/>
    </source>
</evidence>
<evidence type="ECO:0000256" key="1">
    <source>
        <dbReference type="ARBA" id="ARBA00012417"/>
    </source>
</evidence>
<reference evidence="11" key="2">
    <citation type="submission" date="2021-04" db="EMBL/GenBank/DDBJ databases">
        <authorList>
            <person name="Gilroy R."/>
        </authorList>
    </citation>
    <scope>NUCLEOTIDE SEQUENCE</scope>
    <source>
        <strain evidence="11">1068</strain>
    </source>
</reference>
<evidence type="ECO:0000256" key="8">
    <source>
        <dbReference type="ARBA" id="ARBA00049244"/>
    </source>
</evidence>
<name>A0A9D2JSN3_9FIRM</name>
<evidence type="ECO:0000256" key="7">
    <source>
        <dbReference type="ARBA" id="ARBA00034754"/>
    </source>
</evidence>
<dbReference type="InterPro" id="IPR027417">
    <property type="entry name" value="P-loop_NTPase"/>
</dbReference>
<protein>
    <recommendedName>
        <fullName evidence="2">DNA polymerase III subunit delta</fullName>
        <ecNumber evidence="1">2.7.7.7</ecNumber>
    </recommendedName>
</protein>
<gene>
    <name evidence="11" type="primary">holA</name>
    <name evidence="11" type="ORF">H9809_00855</name>
</gene>
<feature type="domain" description="DNA polymerase III delta subunit-like C-terminal" evidence="10">
    <location>
        <begin position="204"/>
        <end position="323"/>
    </location>
</feature>
<evidence type="ECO:0000256" key="4">
    <source>
        <dbReference type="ARBA" id="ARBA00022695"/>
    </source>
</evidence>
<dbReference type="Pfam" id="PF21694">
    <property type="entry name" value="DNA_pol3_delta_C"/>
    <property type="match status" value="1"/>
</dbReference>
<evidence type="ECO:0000256" key="3">
    <source>
        <dbReference type="ARBA" id="ARBA00022679"/>
    </source>
</evidence>
<evidence type="ECO:0000256" key="6">
    <source>
        <dbReference type="ARBA" id="ARBA00022932"/>
    </source>
</evidence>
<dbReference type="SUPFAM" id="SSF52540">
    <property type="entry name" value="P-loop containing nucleoside triphosphate hydrolases"/>
    <property type="match status" value="1"/>
</dbReference>
<dbReference type="PANTHER" id="PTHR34388">
    <property type="entry name" value="DNA POLYMERASE III SUBUNIT DELTA"/>
    <property type="match status" value="1"/>
</dbReference>
<dbReference type="GO" id="GO:0006261">
    <property type="term" value="P:DNA-templated DNA replication"/>
    <property type="evidence" value="ECO:0007669"/>
    <property type="project" value="TreeGrafter"/>
</dbReference>
<dbReference type="InterPro" id="IPR048466">
    <property type="entry name" value="DNA_pol3_delta-like_C"/>
</dbReference>
<dbReference type="SUPFAM" id="SSF48019">
    <property type="entry name" value="post-AAA+ oligomerization domain-like"/>
    <property type="match status" value="1"/>
</dbReference>
<comment type="caution">
    <text evidence="11">The sequence shown here is derived from an EMBL/GenBank/DDBJ whole genome shotgun (WGS) entry which is preliminary data.</text>
</comment>
<dbReference type="Proteomes" id="UP000824056">
    <property type="component" value="Unassembled WGS sequence"/>
</dbReference>
<dbReference type="PANTHER" id="PTHR34388:SF1">
    <property type="entry name" value="DNA POLYMERASE III SUBUNIT DELTA"/>
    <property type="match status" value="1"/>
</dbReference>
<accession>A0A9D2JSN3</accession>
<evidence type="ECO:0000256" key="2">
    <source>
        <dbReference type="ARBA" id="ARBA00017703"/>
    </source>
</evidence>
<proteinExistence type="inferred from homology"/>